<evidence type="ECO:0000259" key="2">
    <source>
        <dbReference type="Pfam" id="PF04773"/>
    </source>
</evidence>
<dbReference type="STRING" id="408074.SAMN05660909_01175"/>
<dbReference type="Gene3D" id="2.60.120.1440">
    <property type="match status" value="1"/>
</dbReference>
<keyword evidence="1" id="KW-0472">Membrane</keyword>
<evidence type="ECO:0000313" key="5">
    <source>
        <dbReference type="Proteomes" id="UP000199656"/>
    </source>
</evidence>
<evidence type="ECO:0000256" key="1">
    <source>
        <dbReference type="SAM" id="Phobius"/>
    </source>
</evidence>
<protein>
    <submittedName>
        <fullName evidence="4">FecR family protein</fullName>
    </submittedName>
</protein>
<proteinExistence type="predicted"/>
<gene>
    <name evidence="4" type="ORF">SAMN05660909_01175</name>
</gene>
<feature type="domain" description="Protein FecR C-terminal" evidence="3">
    <location>
        <begin position="281"/>
        <end position="348"/>
    </location>
</feature>
<name>A0A1H3ZDQ0_9BACT</name>
<keyword evidence="1" id="KW-1133">Transmembrane helix</keyword>
<dbReference type="PANTHER" id="PTHR30273:SF2">
    <property type="entry name" value="PROTEIN FECR"/>
    <property type="match status" value="1"/>
</dbReference>
<dbReference type="GO" id="GO:0016989">
    <property type="term" value="F:sigma factor antagonist activity"/>
    <property type="evidence" value="ECO:0007669"/>
    <property type="project" value="TreeGrafter"/>
</dbReference>
<feature type="domain" description="FecR protein" evidence="2">
    <location>
        <begin position="124"/>
        <end position="217"/>
    </location>
</feature>
<reference evidence="5" key="1">
    <citation type="submission" date="2016-10" db="EMBL/GenBank/DDBJ databases">
        <authorList>
            <person name="Varghese N."/>
            <person name="Submissions S."/>
        </authorList>
    </citation>
    <scope>NUCLEOTIDE SEQUENCE [LARGE SCALE GENOMIC DNA]</scope>
    <source>
        <strain evidence="5">DSM 23920</strain>
    </source>
</reference>
<keyword evidence="5" id="KW-1185">Reference proteome</keyword>
<accession>A0A1H3ZDQ0</accession>
<dbReference type="InterPro" id="IPR032508">
    <property type="entry name" value="FecR_C"/>
</dbReference>
<dbReference type="Pfam" id="PF04773">
    <property type="entry name" value="FecR"/>
    <property type="match status" value="1"/>
</dbReference>
<organism evidence="4 5">
    <name type="scientific">Chitinophaga terrae</name>
    <name type="common">ex Kim and Jung 2007</name>
    <dbReference type="NCBI Taxonomy" id="408074"/>
    <lineage>
        <taxon>Bacteria</taxon>
        <taxon>Pseudomonadati</taxon>
        <taxon>Bacteroidota</taxon>
        <taxon>Chitinophagia</taxon>
        <taxon>Chitinophagales</taxon>
        <taxon>Chitinophagaceae</taxon>
        <taxon>Chitinophaga</taxon>
    </lineage>
</organism>
<dbReference type="InterPro" id="IPR012373">
    <property type="entry name" value="Ferrdict_sens_TM"/>
</dbReference>
<dbReference type="Pfam" id="PF16344">
    <property type="entry name" value="FecR_C"/>
    <property type="match status" value="1"/>
</dbReference>
<evidence type="ECO:0000259" key="3">
    <source>
        <dbReference type="Pfam" id="PF16344"/>
    </source>
</evidence>
<dbReference type="AlphaFoldDB" id="A0A1H3ZDQ0"/>
<dbReference type="Proteomes" id="UP000199656">
    <property type="component" value="Unassembled WGS sequence"/>
</dbReference>
<dbReference type="EMBL" id="FNRL01000004">
    <property type="protein sequence ID" value="SEA21856.1"/>
    <property type="molecule type" value="Genomic_DNA"/>
</dbReference>
<dbReference type="Gene3D" id="3.55.50.30">
    <property type="match status" value="1"/>
</dbReference>
<feature type="transmembrane region" description="Helical" evidence="1">
    <location>
        <begin position="93"/>
        <end position="114"/>
    </location>
</feature>
<dbReference type="PIRSF" id="PIRSF018266">
    <property type="entry name" value="FecR"/>
    <property type="match status" value="1"/>
</dbReference>
<keyword evidence="1" id="KW-0812">Transmembrane</keyword>
<sequence>MCLYIREANFLFKLNWYMDNHRLDELISAKLSGMLDERGQQELEALLQENPEQRLILQQLEDYWNEQRIPAAPAPHLFDEMMEKANARPVRRLWVRWVAAAAVAGLICTAGFLYRSGRQEAAQVVQTAKGERRHFQLEDGTKVYLNADSKLSCRIDQQSREIWLEGEAYFDVAKDARRPFTVHALSLQVRALGTAFNVKAYPGDKRLEATLVEGLVEVTEEKHPGRKIRLQPLEKIAFQATDVDAGSNTVAAVVTPVKLSTPVLENADSTINETAWINNRLQFDMMRFEELAQLLERWYNVKIIIQNTKAKDYIFSGSFGTETIDQALTALQLTEDFKFEHNGTSIIIH</sequence>
<dbReference type="InterPro" id="IPR006860">
    <property type="entry name" value="FecR"/>
</dbReference>
<evidence type="ECO:0000313" key="4">
    <source>
        <dbReference type="EMBL" id="SEA21856.1"/>
    </source>
</evidence>
<dbReference type="PANTHER" id="PTHR30273">
    <property type="entry name" value="PERIPLASMIC SIGNAL SENSOR AND SIGMA FACTOR ACTIVATOR FECR-RELATED"/>
    <property type="match status" value="1"/>
</dbReference>